<gene>
    <name evidence="6" type="ORF">ASJ80_14975</name>
</gene>
<dbReference type="PRINTS" id="PR00455">
    <property type="entry name" value="HTHTETR"/>
</dbReference>
<protein>
    <submittedName>
        <fullName evidence="6">TetR family transcriptional regulator</fullName>
    </submittedName>
</protein>
<dbReference type="GO" id="GO:0003700">
    <property type="term" value="F:DNA-binding transcription factor activity"/>
    <property type="evidence" value="ECO:0007669"/>
    <property type="project" value="InterPro"/>
</dbReference>
<dbReference type="OrthoDB" id="135877at2157"/>
<dbReference type="InterPro" id="IPR023772">
    <property type="entry name" value="DNA-bd_HTH_TetR-type_CS"/>
</dbReference>
<evidence type="ECO:0000313" key="7">
    <source>
        <dbReference type="Proteomes" id="UP000217784"/>
    </source>
</evidence>
<dbReference type="PANTHER" id="PTHR30055:SF234">
    <property type="entry name" value="HTH-TYPE TRANSCRIPTIONAL REGULATOR BETI"/>
    <property type="match status" value="1"/>
</dbReference>
<keyword evidence="3" id="KW-0804">Transcription</keyword>
<dbReference type="Pfam" id="PF00440">
    <property type="entry name" value="TetR_N"/>
    <property type="match status" value="1"/>
</dbReference>
<dbReference type="InterPro" id="IPR009057">
    <property type="entry name" value="Homeodomain-like_sf"/>
</dbReference>
<dbReference type="PROSITE" id="PS50977">
    <property type="entry name" value="HTH_TETR_2"/>
    <property type="match status" value="1"/>
</dbReference>
<dbReference type="RefSeq" id="WP_069583577.1">
    <property type="nucleotide sequence ID" value="NZ_LMVM01000001.1"/>
</dbReference>
<dbReference type="GO" id="GO:0000976">
    <property type="term" value="F:transcription cis-regulatory region binding"/>
    <property type="evidence" value="ECO:0007669"/>
    <property type="project" value="TreeGrafter"/>
</dbReference>
<sequence length="204" mass="23766">MTKKESKEKRINDIIDAAMEIFLKKGYENATMESIAKKAGISKGGLYHHFKSKDMILIFVNQKISEKLEEIGHASMEMPSVKEGLLFYMENYLRYWLEHPVETTFLFLSITKILDNSELLKYYQQFTGDYIKYLEEAFKMGVETGEFIPHDTRTSAVTLAAALDGIICYMILDEQLNIEEVVKRFEEKFIKPIEKGAYWCKLIK</sequence>
<dbReference type="PROSITE" id="PS01081">
    <property type="entry name" value="HTH_TETR_1"/>
    <property type="match status" value="1"/>
</dbReference>
<keyword evidence="2 4" id="KW-0238">DNA-binding</keyword>
<dbReference type="InterPro" id="IPR050109">
    <property type="entry name" value="HTH-type_TetR-like_transc_reg"/>
</dbReference>
<dbReference type="SUPFAM" id="SSF46689">
    <property type="entry name" value="Homeodomain-like"/>
    <property type="match status" value="1"/>
</dbReference>
<dbReference type="AlphaFoldDB" id="A0A2A2HA58"/>
<evidence type="ECO:0000256" key="3">
    <source>
        <dbReference type="ARBA" id="ARBA00023163"/>
    </source>
</evidence>
<dbReference type="GO" id="GO:0045892">
    <property type="term" value="P:negative regulation of DNA-templated transcription"/>
    <property type="evidence" value="ECO:0007669"/>
    <property type="project" value="InterPro"/>
</dbReference>
<proteinExistence type="predicted"/>
<feature type="domain" description="HTH tetR-type" evidence="5">
    <location>
        <begin position="8"/>
        <end position="68"/>
    </location>
</feature>
<dbReference type="Gene3D" id="1.10.10.60">
    <property type="entry name" value="Homeodomain-like"/>
    <property type="match status" value="1"/>
</dbReference>
<dbReference type="Pfam" id="PF08360">
    <property type="entry name" value="TetR_C_5"/>
    <property type="match status" value="1"/>
</dbReference>
<dbReference type="InterPro" id="IPR013571">
    <property type="entry name" value="Tscrpt_reg_QacR_C"/>
</dbReference>
<accession>A0A2A2HA58</accession>
<dbReference type="PANTHER" id="PTHR30055">
    <property type="entry name" value="HTH-TYPE TRANSCRIPTIONAL REGULATOR RUTR"/>
    <property type="match status" value="1"/>
</dbReference>
<keyword evidence="7" id="KW-1185">Reference proteome</keyword>
<comment type="caution">
    <text evidence="6">The sequence shown here is derived from an EMBL/GenBank/DDBJ whole genome shotgun (WGS) entry which is preliminary data.</text>
</comment>
<name>A0A2A2HA58_METBR</name>
<evidence type="ECO:0000256" key="2">
    <source>
        <dbReference type="ARBA" id="ARBA00023125"/>
    </source>
</evidence>
<evidence type="ECO:0000256" key="4">
    <source>
        <dbReference type="PROSITE-ProRule" id="PRU00335"/>
    </source>
</evidence>
<dbReference type="InterPro" id="IPR001647">
    <property type="entry name" value="HTH_TetR"/>
</dbReference>
<dbReference type="InterPro" id="IPR036271">
    <property type="entry name" value="Tet_transcr_reg_TetR-rel_C_sf"/>
</dbReference>
<feature type="DNA-binding region" description="H-T-H motif" evidence="4">
    <location>
        <begin position="31"/>
        <end position="50"/>
    </location>
</feature>
<organism evidence="6 7">
    <name type="scientific">Methanobacterium bryantii</name>
    <dbReference type="NCBI Taxonomy" id="2161"/>
    <lineage>
        <taxon>Archaea</taxon>
        <taxon>Methanobacteriati</taxon>
        <taxon>Methanobacteriota</taxon>
        <taxon>Methanomada group</taxon>
        <taxon>Methanobacteria</taxon>
        <taxon>Methanobacteriales</taxon>
        <taxon>Methanobacteriaceae</taxon>
        <taxon>Methanobacterium</taxon>
    </lineage>
</organism>
<dbReference type="Gene3D" id="1.10.357.10">
    <property type="entry name" value="Tetracycline Repressor, domain 2"/>
    <property type="match status" value="1"/>
</dbReference>
<evidence type="ECO:0000256" key="1">
    <source>
        <dbReference type="ARBA" id="ARBA00023015"/>
    </source>
</evidence>
<keyword evidence="1" id="KW-0805">Transcription regulation</keyword>
<dbReference type="Proteomes" id="UP000217784">
    <property type="component" value="Unassembled WGS sequence"/>
</dbReference>
<dbReference type="EMBL" id="LMVM01000001">
    <property type="protein sequence ID" value="PAV06133.1"/>
    <property type="molecule type" value="Genomic_DNA"/>
</dbReference>
<reference evidence="6 7" key="1">
    <citation type="journal article" date="2017" name="BMC Genomics">
        <title>Genomic analysis of methanogenic archaea reveals a shift towards energy conservation.</title>
        <authorList>
            <person name="Gilmore S.P."/>
            <person name="Henske J.K."/>
            <person name="Sexton J.A."/>
            <person name="Solomon K.V."/>
            <person name="Seppala S."/>
            <person name="Yoo J.I."/>
            <person name="Huyett L.M."/>
            <person name="Pressman A."/>
            <person name="Cogan J.Z."/>
            <person name="Kivenson V."/>
            <person name="Peng X."/>
            <person name="Tan Y."/>
            <person name="Valentine D.L."/>
            <person name="O'Malley M.A."/>
        </authorList>
    </citation>
    <scope>NUCLEOTIDE SEQUENCE [LARGE SCALE GENOMIC DNA]</scope>
    <source>
        <strain evidence="6 7">M.o.H.</strain>
    </source>
</reference>
<dbReference type="SUPFAM" id="SSF48498">
    <property type="entry name" value="Tetracyclin repressor-like, C-terminal domain"/>
    <property type="match status" value="1"/>
</dbReference>
<evidence type="ECO:0000259" key="5">
    <source>
        <dbReference type="PROSITE" id="PS50977"/>
    </source>
</evidence>
<evidence type="ECO:0000313" key="6">
    <source>
        <dbReference type="EMBL" id="PAV06133.1"/>
    </source>
</evidence>